<protein>
    <submittedName>
        <fullName evidence="1">Uncharacterized protein</fullName>
    </submittedName>
</protein>
<feature type="non-terminal residue" evidence="1">
    <location>
        <position position="1"/>
    </location>
</feature>
<proteinExistence type="predicted"/>
<reference evidence="1" key="1">
    <citation type="submission" date="2018-05" db="EMBL/GenBank/DDBJ databases">
        <authorList>
            <person name="Lanie J.A."/>
            <person name="Ng W.-L."/>
            <person name="Kazmierczak K.M."/>
            <person name="Andrzejewski T.M."/>
            <person name="Davidsen T.M."/>
            <person name="Wayne K.J."/>
            <person name="Tettelin H."/>
            <person name="Glass J.I."/>
            <person name="Rusch D."/>
            <person name="Podicherti R."/>
            <person name="Tsui H.-C.T."/>
            <person name="Winkler M.E."/>
        </authorList>
    </citation>
    <scope>NUCLEOTIDE SEQUENCE</scope>
</reference>
<evidence type="ECO:0000313" key="1">
    <source>
        <dbReference type="EMBL" id="SVD25694.1"/>
    </source>
</evidence>
<sequence length="26" mass="3320">SKIMMFFMKYLSAFYIEKLDRKLWDD</sequence>
<dbReference type="EMBL" id="UINC01139258">
    <property type="protein sequence ID" value="SVD25694.1"/>
    <property type="molecule type" value="Genomic_DNA"/>
</dbReference>
<organism evidence="1">
    <name type="scientific">marine metagenome</name>
    <dbReference type="NCBI Taxonomy" id="408172"/>
    <lineage>
        <taxon>unclassified sequences</taxon>
        <taxon>metagenomes</taxon>
        <taxon>ecological metagenomes</taxon>
    </lineage>
</organism>
<accession>A0A382TUG0</accession>
<gene>
    <name evidence="1" type="ORF">METZ01_LOCUS378548</name>
</gene>
<name>A0A382TUG0_9ZZZZ</name>
<dbReference type="AlphaFoldDB" id="A0A382TUG0"/>